<evidence type="ECO:0000313" key="3">
    <source>
        <dbReference type="Proteomes" id="UP000238218"/>
    </source>
</evidence>
<comment type="caution">
    <text evidence="2">The sequence shown here is derived from an EMBL/GenBank/DDBJ whole genome shotgun (WGS) entry which is preliminary data.</text>
</comment>
<keyword evidence="3" id="KW-1185">Reference proteome</keyword>
<organism evidence="2 3">
    <name type="scientific">Aphanothece cf. minutissima CCALA 015</name>
    <dbReference type="NCBI Taxonomy" id="2107695"/>
    <lineage>
        <taxon>Bacteria</taxon>
        <taxon>Bacillati</taxon>
        <taxon>Cyanobacteriota</taxon>
        <taxon>Cyanophyceae</taxon>
        <taxon>Oscillatoriophycideae</taxon>
        <taxon>Chroococcales</taxon>
        <taxon>Aphanothecaceae</taxon>
        <taxon>Aphanothece</taxon>
    </lineage>
</organism>
<evidence type="ECO:0000313" key="2">
    <source>
        <dbReference type="EMBL" id="PSB38706.1"/>
    </source>
</evidence>
<dbReference type="Proteomes" id="UP000238218">
    <property type="component" value="Unassembled WGS sequence"/>
</dbReference>
<reference evidence="2 3" key="1">
    <citation type="submission" date="2018-03" db="EMBL/GenBank/DDBJ databases">
        <title>The ancient ancestry and fast evolution of plastids.</title>
        <authorList>
            <person name="Moore K.R."/>
            <person name="Magnabosco C."/>
            <person name="Momper L."/>
            <person name="Gold D.A."/>
            <person name="Bosak T."/>
            <person name="Fournier G.P."/>
        </authorList>
    </citation>
    <scope>NUCLEOTIDE SEQUENCE [LARGE SCALE GENOMIC DNA]</scope>
    <source>
        <strain evidence="2 3">CCALA 015</strain>
    </source>
</reference>
<dbReference type="PANTHER" id="PTHR34943">
    <property type="match status" value="1"/>
</dbReference>
<keyword evidence="1" id="KW-1133">Transmembrane helix</keyword>
<sequence>MTMSAPARVVLACGATGLALAVLNQMTAPSLEPPLERASVLASILAVLLLLVALLWQRVEPVAPERVPLEGPEGLRLTPDLEGSLAEELGWGSTMLLTATPAAVVLLHWRGQILLERGVLGRGDFRPGAICARSMASGKAISLVDLKLYPGRDEFGSLPAGLPAVLVQPLGQEGVLVLGGWSPRCFSRSDLAWVEGWARRLTGELARVSGAAPPAAEVSSTAAPGTG</sequence>
<dbReference type="RefSeq" id="WP_106219982.1">
    <property type="nucleotide sequence ID" value="NZ_PVWP01000002.1"/>
</dbReference>
<feature type="transmembrane region" description="Helical" evidence="1">
    <location>
        <begin position="37"/>
        <end position="56"/>
    </location>
</feature>
<proteinExistence type="predicted"/>
<evidence type="ECO:0000256" key="1">
    <source>
        <dbReference type="SAM" id="Phobius"/>
    </source>
</evidence>
<dbReference type="PANTHER" id="PTHR34943:SF2">
    <property type="entry name" value="PROTEIN COFACTOR ASSEMBLY OF COMPLEX C SUBUNIT B CCB4, CHLOROPLASTIC"/>
    <property type="match status" value="1"/>
</dbReference>
<keyword evidence="1" id="KW-0472">Membrane</keyword>
<accession>A0ABX5FAD7</accession>
<gene>
    <name evidence="2" type="ORF">C7B81_03890</name>
</gene>
<dbReference type="EMBL" id="PVWP01000002">
    <property type="protein sequence ID" value="PSB38706.1"/>
    <property type="molecule type" value="Genomic_DNA"/>
</dbReference>
<dbReference type="Pfam" id="PF11152">
    <property type="entry name" value="CCB2_CCB4"/>
    <property type="match status" value="1"/>
</dbReference>
<dbReference type="InterPro" id="IPR044705">
    <property type="entry name" value="CCB4"/>
</dbReference>
<name>A0ABX5FAD7_9CHRO</name>
<protein>
    <submittedName>
        <fullName evidence="2">Cofactor assembly of complex C subunit B</fullName>
    </submittedName>
</protein>
<dbReference type="InterPro" id="IPR021325">
    <property type="entry name" value="CCB2/CCB4"/>
</dbReference>
<keyword evidence="1" id="KW-0812">Transmembrane</keyword>